<feature type="non-terminal residue" evidence="1">
    <location>
        <position position="1"/>
    </location>
</feature>
<dbReference type="Gramene" id="fgenesh2_kg.2__790__AT5G35207.1">
    <property type="protein sequence ID" value="fgenesh2_kg.2__790__AT5G35207.1"/>
    <property type="gene ID" value="fgenesh2_kg.2__790__AT5G35207.1"/>
</dbReference>
<keyword evidence="2" id="KW-1185">Reference proteome</keyword>
<name>D7KSE3_ARALL</name>
<dbReference type="HOGENOM" id="CLU_2678216_0_0_1"/>
<dbReference type="Proteomes" id="UP000008694">
    <property type="component" value="Unassembled WGS sequence"/>
</dbReference>
<dbReference type="AlphaFoldDB" id="D7KSE3"/>
<proteinExistence type="predicted"/>
<accession>D7KSE3</accession>
<protein>
    <submittedName>
        <fullName evidence="1">Uncharacterized protein</fullName>
    </submittedName>
</protein>
<sequence>RTNEMGILSLMYLNSYIQNQPALHKWISLMLEIYMPSNLGNMMATRARVRDRIKHEELKADLVEHVWQHYYQNQS</sequence>
<dbReference type="EMBL" id="GL348714">
    <property type="protein sequence ID" value="EFH64690.1"/>
    <property type="molecule type" value="Genomic_DNA"/>
</dbReference>
<organism evidence="2">
    <name type="scientific">Arabidopsis lyrata subsp. lyrata</name>
    <name type="common">Lyre-leaved rock-cress</name>
    <dbReference type="NCBI Taxonomy" id="81972"/>
    <lineage>
        <taxon>Eukaryota</taxon>
        <taxon>Viridiplantae</taxon>
        <taxon>Streptophyta</taxon>
        <taxon>Embryophyta</taxon>
        <taxon>Tracheophyta</taxon>
        <taxon>Spermatophyta</taxon>
        <taxon>Magnoliopsida</taxon>
        <taxon>eudicotyledons</taxon>
        <taxon>Gunneridae</taxon>
        <taxon>Pentapetalae</taxon>
        <taxon>rosids</taxon>
        <taxon>malvids</taxon>
        <taxon>Brassicales</taxon>
        <taxon>Brassicaceae</taxon>
        <taxon>Camelineae</taxon>
        <taxon>Arabidopsis</taxon>
    </lineage>
</organism>
<reference evidence="2" key="1">
    <citation type="journal article" date="2011" name="Nat. Genet.">
        <title>The Arabidopsis lyrata genome sequence and the basis of rapid genome size change.</title>
        <authorList>
            <person name="Hu T.T."/>
            <person name="Pattyn P."/>
            <person name="Bakker E.G."/>
            <person name="Cao J."/>
            <person name="Cheng J.-F."/>
            <person name="Clark R.M."/>
            <person name="Fahlgren N."/>
            <person name="Fawcett J.A."/>
            <person name="Grimwood J."/>
            <person name="Gundlach H."/>
            <person name="Haberer G."/>
            <person name="Hollister J.D."/>
            <person name="Ossowski S."/>
            <person name="Ottilar R.P."/>
            <person name="Salamov A.A."/>
            <person name="Schneeberger K."/>
            <person name="Spannagl M."/>
            <person name="Wang X."/>
            <person name="Yang L."/>
            <person name="Nasrallah M.E."/>
            <person name="Bergelson J."/>
            <person name="Carrington J.C."/>
            <person name="Gaut B.S."/>
            <person name="Schmutz J."/>
            <person name="Mayer K.F.X."/>
            <person name="Van de Peer Y."/>
            <person name="Grigoriev I.V."/>
            <person name="Nordborg M."/>
            <person name="Weigel D."/>
            <person name="Guo Y.-L."/>
        </authorList>
    </citation>
    <scope>NUCLEOTIDE SEQUENCE [LARGE SCALE GENOMIC DNA]</scope>
    <source>
        <strain evidence="2">cv. MN47</strain>
    </source>
</reference>
<gene>
    <name evidence="1" type="ORF">ARALYDRAFT_475660</name>
</gene>
<evidence type="ECO:0000313" key="2">
    <source>
        <dbReference type="Proteomes" id="UP000008694"/>
    </source>
</evidence>
<evidence type="ECO:0000313" key="1">
    <source>
        <dbReference type="EMBL" id="EFH64690.1"/>
    </source>
</evidence>